<dbReference type="SUPFAM" id="SSF52402">
    <property type="entry name" value="Adenine nucleotide alpha hydrolases-like"/>
    <property type="match status" value="1"/>
</dbReference>
<reference evidence="1" key="1">
    <citation type="submission" date="2021-04" db="EMBL/GenBank/DDBJ databases">
        <authorList>
            <person name="Yoon J."/>
        </authorList>
    </citation>
    <scope>NUCLEOTIDE SEQUENCE</scope>
    <source>
        <strain evidence="1">KMU-90</strain>
    </source>
</reference>
<dbReference type="InterPro" id="IPR014729">
    <property type="entry name" value="Rossmann-like_a/b/a_fold"/>
</dbReference>
<evidence type="ECO:0000313" key="2">
    <source>
        <dbReference type="Proteomes" id="UP000681356"/>
    </source>
</evidence>
<organism evidence="1 2">
    <name type="scientific">Thetidibacter halocola</name>
    <dbReference type="NCBI Taxonomy" id="2827239"/>
    <lineage>
        <taxon>Bacteria</taxon>
        <taxon>Pseudomonadati</taxon>
        <taxon>Pseudomonadota</taxon>
        <taxon>Alphaproteobacteria</taxon>
        <taxon>Rhodobacterales</taxon>
        <taxon>Roseobacteraceae</taxon>
        <taxon>Thetidibacter</taxon>
    </lineage>
</organism>
<protein>
    <recommendedName>
        <fullName evidence="3">7-cyano-7-deazaguanine synthase</fullName>
    </recommendedName>
</protein>
<dbReference type="Proteomes" id="UP000681356">
    <property type="component" value="Unassembled WGS sequence"/>
</dbReference>
<sequence>MPENLVRIAGRADPLPIRINGTRPTFHLGSARLEAQCLQPLDPRSKDFMEIAATVFAADGTVRRGGDSRSGMGEAWRRGFEFDIAVRDVEFWNDTSVKDLLAQICNFLTDDDFSFRFRHCQDEGLQEPFLELDPSGTTFRADNVILFSGGLDSFAGALETLASKDGNVLLVSHRSAQKVIPRQETLGAYLAERFRGRVRHLHVKAHRKGAEGKDTTQRSRTLLFAAIGSAVARAFGAGKVDFFENGIVSHNLPISPQVVGTMATRTTHPLSLELLAQLLDRLAPGELALANGFEWLTKTEVVSRIPDHDDAEGKASRLIGVAVSCTGVREQNTLHTHCGACSQCLDRRFALLAAGLGHIDPSESYAFDVLRGARTTQRAQVMGVEWTRQMLRIGDLDERRLFVQHGTEVSRILLGHPMQPVRDVIGKTLDMYHRQSRAVRTVLERGAAEQIGSDQPLPSTSLIAMMLNVSSDGETMRFEDSRLAAAQSPALASIEEIDEVLRPDDPLQVAFFCDGDVKIVAARGLCRVRGKPAVPAHALKPHFDEDRANGKWPSQHRYIKHRALRGETTMEATALRQNIRRCRREFADAFKALHGIDPEAPLLIQKNPEGEGYRLDPEIKVIAKDMIDKE</sequence>
<dbReference type="AlphaFoldDB" id="A0A8J7WK32"/>
<keyword evidence="2" id="KW-1185">Reference proteome</keyword>
<dbReference type="EMBL" id="JAGTUU010000009">
    <property type="protein sequence ID" value="MBS0126459.1"/>
    <property type="molecule type" value="Genomic_DNA"/>
</dbReference>
<accession>A0A8J7WK32</accession>
<dbReference type="Gene3D" id="3.40.50.620">
    <property type="entry name" value="HUPs"/>
    <property type="match status" value="1"/>
</dbReference>
<name>A0A8J7WK32_9RHOB</name>
<evidence type="ECO:0008006" key="3">
    <source>
        <dbReference type="Google" id="ProtNLM"/>
    </source>
</evidence>
<dbReference type="RefSeq" id="WP_212538418.1">
    <property type="nucleotide sequence ID" value="NZ_JAGTUU010000009.1"/>
</dbReference>
<comment type="caution">
    <text evidence="1">The sequence shown here is derived from an EMBL/GenBank/DDBJ whole genome shotgun (WGS) entry which is preliminary data.</text>
</comment>
<proteinExistence type="predicted"/>
<evidence type="ECO:0000313" key="1">
    <source>
        <dbReference type="EMBL" id="MBS0126459.1"/>
    </source>
</evidence>
<gene>
    <name evidence="1" type="ORF">KB874_20445</name>
</gene>